<gene>
    <name evidence="2" type="ORF">CSUI_007444</name>
</gene>
<evidence type="ECO:0000256" key="1">
    <source>
        <dbReference type="SAM" id="MobiDB-lite"/>
    </source>
</evidence>
<feature type="region of interest" description="Disordered" evidence="1">
    <location>
        <begin position="83"/>
        <end position="110"/>
    </location>
</feature>
<dbReference type="GeneID" id="94430800"/>
<dbReference type="SUPFAM" id="SSF82153">
    <property type="entry name" value="FAS1 domain"/>
    <property type="match status" value="1"/>
</dbReference>
<evidence type="ECO:0000313" key="2">
    <source>
        <dbReference type="EMBL" id="PHJ18726.1"/>
    </source>
</evidence>
<dbReference type="Proteomes" id="UP000221165">
    <property type="component" value="Unassembled WGS sequence"/>
</dbReference>
<feature type="compositionally biased region" description="Basic and acidic residues" evidence="1">
    <location>
        <begin position="96"/>
        <end position="106"/>
    </location>
</feature>
<organism evidence="2 3">
    <name type="scientific">Cystoisospora suis</name>
    <dbReference type="NCBI Taxonomy" id="483139"/>
    <lineage>
        <taxon>Eukaryota</taxon>
        <taxon>Sar</taxon>
        <taxon>Alveolata</taxon>
        <taxon>Apicomplexa</taxon>
        <taxon>Conoidasida</taxon>
        <taxon>Coccidia</taxon>
        <taxon>Eucoccidiorida</taxon>
        <taxon>Eimeriorina</taxon>
        <taxon>Sarcocystidae</taxon>
        <taxon>Cystoisospora</taxon>
    </lineage>
</organism>
<comment type="caution">
    <text evidence="2">The sequence shown here is derived from an EMBL/GenBank/DDBJ whole genome shotgun (WGS) entry which is preliminary data.</text>
</comment>
<reference evidence="2 3" key="1">
    <citation type="journal article" date="2017" name="Int. J. Parasitol.">
        <title>The genome of the protozoan parasite Cystoisospora suis and a reverse vaccinology approach to identify vaccine candidates.</title>
        <authorList>
            <person name="Palmieri N."/>
            <person name="Shrestha A."/>
            <person name="Ruttkowski B."/>
            <person name="Beck T."/>
            <person name="Vogl C."/>
            <person name="Tomley F."/>
            <person name="Blake D.P."/>
            <person name="Joachim A."/>
        </authorList>
    </citation>
    <scope>NUCLEOTIDE SEQUENCE [LARGE SCALE GENOMIC DNA]</scope>
    <source>
        <strain evidence="2 3">Wien I</strain>
    </source>
</reference>
<sequence length="710" mass="77384">MRAVKLSGLPVEVCGGWKGREEGPFTCKVRSLAIRNAGRGINWWRRGSSVCTTEVSVEGFFWQRSSGLRHLFFRARGFTGVSGHRRRDKQAGLAPRESRRVRDDSQARNTSALLGSRDKLSLTDHCYNASSPGGESLWIRRSKATCLKDHGNQERRMAGKVMKPLTSDVSGPSGTREPWISQLKSFSLVALPVRCSCFSSVPPPSRPFRGSNANAAVSLSPSGLRCPALPPLRLPTFYSCRRNSYSSHRCCSSCSREAALPFPYCYSLLSWQPLLSSSCLLCVPGGARHGTHTEALSFRDARLPCFPTGQDGVLTCLSSRDRLGFSFLQRRWWTRCSGMRKPVKWSKDWEVLNRKVYYAFDEKDIRRSLLDTLSAHRKTASIFYKVVNLVPALIHTLSLPGPYTFFVPTDAGCYAHLTPQTMRALKEKISLLEEQQRQRYASTHQLLPPGVPRASGGTQACTASPIAAKALAKAGGLSFPAPAVSAHEGGKAGTAAASAAASRAADQLRTFVLAHVIAGEWRLKPLLMAARKNSMTPGSCAPNCNPEYLAPVMYASRLALSNLTTASGSSAMKDESVRREESPSCFLTSPEITQESGHFELPQSLSGGHGIRVDVRPSQYAAVLPITTSTNFTEPFKARDENRQIGNASETRKEVSLGPENRSFARVGGAAHIWVSGALITRGDLRAHNGVMHLVDRPTVPSCLSGASSS</sequence>
<name>A0A2C6KQZ1_9APIC</name>
<dbReference type="Gene3D" id="2.30.180.10">
    <property type="entry name" value="FAS1 domain"/>
    <property type="match status" value="1"/>
</dbReference>
<dbReference type="OrthoDB" id="286301at2759"/>
<dbReference type="InterPro" id="IPR036378">
    <property type="entry name" value="FAS1_dom_sf"/>
</dbReference>
<dbReference type="RefSeq" id="XP_067920432.1">
    <property type="nucleotide sequence ID" value="XM_068067589.1"/>
</dbReference>
<dbReference type="VEuPathDB" id="ToxoDB:CSUI_007444"/>
<keyword evidence="3" id="KW-1185">Reference proteome</keyword>
<protein>
    <submittedName>
        <fullName evidence="2">Heme detoxification protein</fullName>
    </submittedName>
</protein>
<proteinExistence type="predicted"/>
<dbReference type="EMBL" id="MIGC01003933">
    <property type="protein sequence ID" value="PHJ18726.1"/>
    <property type="molecule type" value="Genomic_DNA"/>
</dbReference>
<evidence type="ECO:0000313" key="3">
    <source>
        <dbReference type="Proteomes" id="UP000221165"/>
    </source>
</evidence>
<accession>A0A2C6KQZ1</accession>
<dbReference type="AlphaFoldDB" id="A0A2C6KQZ1"/>